<dbReference type="RefSeq" id="WP_172353467.1">
    <property type="nucleotide sequence ID" value="NZ_CP053661.1"/>
</dbReference>
<dbReference type="InterPro" id="IPR003734">
    <property type="entry name" value="DUF155"/>
</dbReference>
<keyword evidence="1" id="KW-0472">Membrane</keyword>
<keyword evidence="4" id="KW-1185">Reference proteome</keyword>
<evidence type="ECO:0000256" key="1">
    <source>
        <dbReference type="SAM" id="Phobius"/>
    </source>
</evidence>
<dbReference type="EMBL" id="CP053661">
    <property type="protein sequence ID" value="QKD81049.1"/>
    <property type="molecule type" value="Genomic_DNA"/>
</dbReference>
<name>A0A6M8B200_9CYAN</name>
<dbReference type="KEGG" id="theu:HPC62_01660"/>
<gene>
    <name evidence="3" type="ORF">HPC62_01660</name>
</gene>
<dbReference type="InterPro" id="IPR051624">
    <property type="entry name" value="RMD1/Sad1-interacting"/>
</dbReference>
<feature type="domain" description="DUF155" evidence="2">
    <location>
        <begin position="49"/>
        <end position="218"/>
    </location>
</feature>
<dbReference type="AlphaFoldDB" id="A0A6M8B200"/>
<feature type="transmembrane region" description="Helical" evidence="1">
    <location>
        <begin position="245"/>
        <end position="264"/>
    </location>
</feature>
<evidence type="ECO:0000259" key="2">
    <source>
        <dbReference type="Pfam" id="PF02582"/>
    </source>
</evidence>
<dbReference type="PANTHER" id="PTHR16255:SF1">
    <property type="entry name" value="REQUIRED FOR MEIOTIC NUCLEAR DIVISION PROTEIN 1 HOMOLOG"/>
    <property type="match status" value="1"/>
</dbReference>
<dbReference type="Pfam" id="PF02582">
    <property type="entry name" value="DUF155"/>
    <property type="match status" value="1"/>
</dbReference>
<keyword evidence="1" id="KW-0812">Transmembrane</keyword>
<proteinExistence type="predicted"/>
<accession>A0A6M8B200</accession>
<dbReference type="PANTHER" id="PTHR16255">
    <property type="entry name" value="REQUIRED FOR MEIOTIC NUCLEAR DIVISION PROTEIN 1 HOMOLOG"/>
    <property type="match status" value="1"/>
</dbReference>
<keyword evidence="1" id="KW-1133">Transmembrane helix</keyword>
<reference evidence="3 4" key="1">
    <citation type="submission" date="2020-05" db="EMBL/GenBank/DDBJ databases">
        <title>Complete genome sequence of of a novel Thermoleptolyngbya strain isolated from hot springs of Ganzi, Sichuan China.</title>
        <authorList>
            <person name="Tang J."/>
            <person name="Daroch M."/>
            <person name="Li L."/>
            <person name="Waleron K."/>
            <person name="Waleron M."/>
            <person name="Waleron M."/>
        </authorList>
    </citation>
    <scope>NUCLEOTIDE SEQUENCE [LARGE SCALE GENOMIC DNA]</scope>
    <source>
        <strain evidence="3 4">PKUAC-SCTA183</strain>
    </source>
</reference>
<protein>
    <submittedName>
        <fullName evidence="3">RMD1 family protein</fullName>
    </submittedName>
</protein>
<sequence length="266" mass="29904">MQKLLFPDKDAVKGRAIFLGERLDLRTLEATTPLGRQPLAIAAGSDGCVVLFKYGAVVLFGLDPIEEATFLNNLKPLVQEPFSKPETEEATLRIEPSRAGQVENGIISLQEFSVESLQVVADVLAKSVVLAHYELGTASVFDQIEPFAAGLQRTTKNERWGKELLRQLGRTLSIQHKIVGRVEIIDKPDLLWEAPELERLYARLENEYEIRDRHQALERKLGLISSTAETVLDLLQHNSGLRVEWYVVVLIVVEILLSFYDIFVKA</sequence>
<evidence type="ECO:0000313" key="3">
    <source>
        <dbReference type="EMBL" id="QKD81049.1"/>
    </source>
</evidence>
<evidence type="ECO:0000313" key="4">
    <source>
        <dbReference type="Proteomes" id="UP000505210"/>
    </source>
</evidence>
<dbReference type="Proteomes" id="UP000505210">
    <property type="component" value="Chromosome"/>
</dbReference>
<organism evidence="3 4">
    <name type="scientific">Thermoleptolyngbya sichuanensis A183</name>
    <dbReference type="NCBI Taxonomy" id="2737172"/>
    <lineage>
        <taxon>Bacteria</taxon>
        <taxon>Bacillati</taxon>
        <taxon>Cyanobacteriota</taxon>
        <taxon>Cyanophyceae</taxon>
        <taxon>Oculatellales</taxon>
        <taxon>Oculatellaceae</taxon>
        <taxon>Thermoleptolyngbya</taxon>
        <taxon>Thermoleptolyngbya sichuanensis</taxon>
    </lineage>
</organism>